<dbReference type="PROSITE" id="PS50198">
    <property type="entry name" value="PPIC_PPIASE_2"/>
    <property type="match status" value="2"/>
</dbReference>
<feature type="domain" description="PpiC" evidence="3">
    <location>
        <begin position="219"/>
        <end position="322"/>
    </location>
</feature>
<sequence length="642" mass="71525">MKKLLTVFCVLGFFSAPAQTLFTYGKNAVSADEFLRAFQKNNTGAKDEKAMREYLDLYISSRLKVAEAKAKKLDTLPQLKSDLANLRQQILPGYLSDKESLDGLIKEAFAHEQKDLHVAHIFIAFTKNNVTDTVAAAKKRDEVLSALAKGLSFSEAAKQYSDDPSAKNNDGNLGWITAFTLPYELESVVYATPVGKTSAVYMSKAGYHIFKILGERKALGRMKAAQILLAFPPGADEAYKAALKKRSDSLYNRILAGDDFGKLATAFSNDVISAASAGQMQEFGVGEYSPVFETTVFALPKDGAVSKPFLTEHGYHIVKRIKLLPVPAKLNAQASDELRNKIESSDRAAVTKKILAQKILKQAGYKSLLASNNELWAYTDSVLNFTKPSVKLTINPATPVFSLGNRTPTVKDWAEFAQTHRYRANGATKIYPQLWNEFVQAAALQYYEDHMEDYNADFKQQINEFADGNLFFEIMQRQVWTPAQTDSVALLNYYQKHKGNYVWKQSADAVLFYANNAASADEFYKKLKAAPAAWRTTVSNYAEQITSDSGRFELTQIPKGKEELLAAGTVTMPVVNKADNTASFAYVLKLHNGEEPRSFADAKGMVINDYQATLEKAWVAELKKKYPVEINEKEWKKIVNSK</sequence>
<dbReference type="InterPro" id="IPR000297">
    <property type="entry name" value="PPIase_PpiC"/>
</dbReference>
<dbReference type="GO" id="GO:0003755">
    <property type="term" value="F:peptidyl-prolyl cis-trans isomerase activity"/>
    <property type="evidence" value="ECO:0007669"/>
    <property type="project" value="UniProtKB-KW"/>
</dbReference>
<dbReference type="KEGG" id="fgg:FSB75_17480"/>
<dbReference type="PANTHER" id="PTHR47245">
    <property type="entry name" value="PEPTIDYLPROLYL ISOMERASE"/>
    <property type="match status" value="1"/>
</dbReference>
<organism evidence="4 5">
    <name type="scientific">Flavisolibacter ginsenosidimutans</name>
    <dbReference type="NCBI Taxonomy" id="661481"/>
    <lineage>
        <taxon>Bacteria</taxon>
        <taxon>Pseudomonadati</taxon>
        <taxon>Bacteroidota</taxon>
        <taxon>Chitinophagia</taxon>
        <taxon>Chitinophagales</taxon>
        <taxon>Chitinophagaceae</taxon>
        <taxon>Flavisolibacter</taxon>
    </lineage>
</organism>
<dbReference type="Gene3D" id="3.10.50.40">
    <property type="match status" value="2"/>
</dbReference>
<feature type="signal peptide" evidence="2">
    <location>
        <begin position="1"/>
        <end position="18"/>
    </location>
</feature>
<accession>A0A5B8UN28</accession>
<name>A0A5B8UN28_9BACT</name>
<dbReference type="Proteomes" id="UP000321204">
    <property type="component" value="Chromosome"/>
</dbReference>
<dbReference type="OrthoDB" id="14196at2"/>
<evidence type="ECO:0000256" key="1">
    <source>
        <dbReference type="PROSITE-ProRule" id="PRU00278"/>
    </source>
</evidence>
<dbReference type="EMBL" id="CP042433">
    <property type="protein sequence ID" value="QEC57619.1"/>
    <property type="molecule type" value="Genomic_DNA"/>
</dbReference>
<evidence type="ECO:0000256" key="2">
    <source>
        <dbReference type="SAM" id="SignalP"/>
    </source>
</evidence>
<dbReference type="SUPFAM" id="SSF54534">
    <property type="entry name" value="FKBP-like"/>
    <property type="match status" value="2"/>
</dbReference>
<evidence type="ECO:0000313" key="4">
    <source>
        <dbReference type="EMBL" id="QEC57619.1"/>
    </source>
</evidence>
<dbReference type="RefSeq" id="WP_146790131.1">
    <property type="nucleotide sequence ID" value="NZ_BAABIO010000003.1"/>
</dbReference>
<proteinExistence type="predicted"/>
<keyword evidence="1" id="KW-0697">Rotamase</keyword>
<keyword evidence="5" id="KW-1185">Reference proteome</keyword>
<dbReference type="InterPro" id="IPR050245">
    <property type="entry name" value="PrsA_foldase"/>
</dbReference>
<dbReference type="PANTHER" id="PTHR47245:SF2">
    <property type="entry name" value="PEPTIDYL-PROLYL CIS-TRANS ISOMERASE HP_0175-RELATED"/>
    <property type="match status" value="1"/>
</dbReference>
<reference evidence="4 5" key="1">
    <citation type="journal article" date="2015" name="Int. J. Syst. Evol. Microbiol.">
        <title>Flavisolibacter ginsenosidimutans sp. nov., with ginsenoside-converting activity isolated from soil used for cultivating ginseng.</title>
        <authorList>
            <person name="Zhao Y."/>
            <person name="Liu Q."/>
            <person name="Kang M.S."/>
            <person name="Jin F."/>
            <person name="Yu H."/>
            <person name="Im W.T."/>
        </authorList>
    </citation>
    <scope>NUCLEOTIDE SEQUENCE [LARGE SCALE GENOMIC DNA]</scope>
    <source>
        <strain evidence="4 5">Gsoil 636</strain>
    </source>
</reference>
<evidence type="ECO:0000313" key="5">
    <source>
        <dbReference type="Proteomes" id="UP000321204"/>
    </source>
</evidence>
<gene>
    <name evidence="4" type="ORF">FSB75_17480</name>
</gene>
<feature type="domain" description="PpiC" evidence="3">
    <location>
        <begin position="113"/>
        <end position="214"/>
    </location>
</feature>
<feature type="chain" id="PRO_5022899946" description="PpiC domain-containing protein" evidence="2">
    <location>
        <begin position="19"/>
        <end position="642"/>
    </location>
</feature>
<keyword evidence="1" id="KW-0413">Isomerase</keyword>
<protein>
    <recommendedName>
        <fullName evidence="3">PpiC domain-containing protein</fullName>
    </recommendedName>
</protein>
<dbReference type="AlphaFoldDB" id="A0A5B8UN28"/>
<evidence type="ECO:0000259" key="3">
    <source>
        <dbReference type="PROSITE" id="PS50198"/>
    </source>
</evidence>
<keyword evidence="2" id="KW-0732">Signal</keyword>
<dbReference type="Pfam" id="PF00639">
    <property type="entry name" value="Rotamase"/>
    <property type="match status" value="2"/>
</dbReference>
<dbReference type="InterPro" id="IPR046357">
    <property type="entry name" value="PPIase_dom_sf"/>
</dbReference>